<feature type="domain" description="Peptidase M15C" evidence="2">
    <location>
        <begin position="126"/>
        <end position="213"/>
    </location>
</feature>
<keyword evidence="4" id="KW-1185">Reference proteome</keyword>
<dbReference type="Gene3D" id="3.30.1380.10">
    <property type="match status" value="1"/>
</dbReference>
<evidence type="ECO:0000313" key="4">
    <source>
        <dbReference type="Proteomes" id="UP000032427"/>
    </source>
</evidence>
<dbReference type="AlphaFoldDB" id="A0A090I7L4"/>
<dbReference type="GO" id="GO:0008233">
    <property type="term" value="F:peptidase activity"/>
    <property type="evidence" value="ECO:0007669"/>
    <property type="project" value="InterPro"/>
</dbReference>
<dbReference type="Pfam" id="PF13539">
    <property type="entry name" value="Peptidase_M15_4"/>
    <property type="match status" value="1"/>
</dbReference>
<dbReference type="Proteomes" id="UP000032427">
    <property type="component" value="Chromosome 2"/>
</dbReference>
<feature type="chain" id="PRO_5001857391" evidence="1">
    <location>
        <begin position="22"/>
        <end position="302"/>
    </location>
</feature>
<dbReference type="GeneID" id="28543200"/>
<reference evidence="4" key="1">
    <citation type="submission" date="2014-09" db="EMBL/GenBank/DDBJ databases">
        <authorList>
            <person name="Hjerde E."/>
        </authorList>
    </citation>
    <scope>NUCLEOTIDE SEQUENCE [LARGE SCALE GENOMIC DNA]</scope>
    <source>
        <strain evidence="4">06/09/139</strain>
    </source>
</reference>
<sequence length="302" mass="33834">MNNTHLIGSLLLGLCSTSVLASVSNVTPSQCQAMTNQNVMSAKAPVQCDRLRNVTFNHYNFEGKTATGKVVVLDAVAPYVDRIFNELYKKGFPIAQAQPIEQFGGDDNKSMDANNTSAFNYRPIAGKSSLSLHAYGVAVDINPLQNPFVEFTSWGTATFKPLKGHEYANRMLQRFGKEDRKGFAEEIISTFTSNGFIYWGGYWDTPIDFQHFQTSRDMAYLMTAMPTKEASKFFTNYVNWVQSCQNNYGSENMNSFKDYSSYLQTELKTTTSLNRLYKANPNAVMQAINKKAQVSKSGCFKP</sequence>
<dbReference type="EMBL" id="LN554847">
    <property type="protein sequence ID" value="CED57566.1"/>
    <property type="molecule type" value="Genomic_DNA"/>
</dbReference>
<dbReference type="InterPro" id="IPR009045">
    <property type="entry name" value="Zn_M74/Hedgehog-like"/>
</dbReference>
<protein>
    <submittedName>
        <fullName evidence="3">Putative exported protein</fullName>
    </submittedName>
</protein>
<evidence type="ECO:0000256" key="1">
    <source>
        <dbReference type="SAM" id="SignalP"/>
    </source>
</evidence>
<proteinExistence type="predicted"/>
<evidence type="ECO:0000313" key="3">
    <source>
        <dbReference type="EMBL" id="CED57566.1"/>
    </source>
</evidence>
<dbReference type="InterPro" id="IPR039561">
    <property type="entry name" value="Peptidase_M15C"/>
</dbReference>
<dbReference type="HOGENOM" id="CLU_066235_3_0_6"/>
<dbReference type="OrthoDB" id="9799970at2"/>
<dbReference type="SUPFAM" id="SSF55166">
    <property type="entry name" value="Hedgehog/DD-peptidase"/>
    <property type="match status" value="1"/>
</dbReference>
<dbReference type="STRING" id="80852.AWOD_II_0945"/>
<feature type="signal peptide" evidence="1">
    <location>
        <begin position="1"/>
        <end position="21"/>
    </location>
</feature>
<accession>A0A090I7L4</accession>
<dbReference type="KEGG" id="awd:AWOD_II_0945"/>
<keyword evidence="1" id="KW-0732">Signal</keyword>
<dbReference type="PATRIC" id="fig|80852.17.peg.3743"/>
<evidence type="ECO:0000259" key="2">
    <source>
        <dbReference type="Pfam" id="PF13539"/>
    </source>
</evidence>
<gene>
    <name evidence="3" type="ORF">AWOD_II_0945</name>
</gene>
<name>A0A090I7L4_9GAMM</name>
<organism evidence="3 4">
    <name type="scientific">Aliivibrio wodanis</name>
    <dbReference type="NCBI Taxonomy" id="80852"/>
    <lineage>
        <taxon>Bacteria</taxon>
        <taxon>Pseudomonadati</taxon>
        <taxon>Pseudomonadota</taxon>
        <taxon>Gammaproteobacteria</taxon>
        <taxon>Vibrionales</taxon>
        <taxon>Vibrionaceae</taxon>
        <taxon>Aliivibrio</taxon>
    </lineage>
</organism>